<reference evidence="1 2" key="1">
    <citation type="journal article" date="2013" name="BMC Genomics">
        <title>The miniature genome of a carnivorous plant Genlisea aurea contains a low number of genes and short non-coding sequences.</title>
        <authorList>
            <person name="Leushkin E.V."/>
            <person name="Sutormin R.A."/>
            <person name="Nabieva E.R."/>
            <person name="Penin A.A."/>
            <person name="Kondrashov A.S."/>
            <person name="Logacheva M.D."/>
        </authorList>
    </citation>
    <scope>NUCLEOTIDE SEQUENCE [LARGE SCALE GENOMIC DNA]</scope>
</reference>
<protein>
    <recommendedName>
        <fullName evidence="3">Myb-like domain-containing protein</fullName>
    </recommendedName>
</protein>
<proteinExistence type="predicted"/>
<dbReference type="InterPro" id="IPR022228">
    <property type="entry name" value="DUF3755"/>
</dbReference>
<dbReference type="InterPro" id="IPR001005">
    <property type="entry name" value="SANT/Myb"/>
</dbReference>
<keyword evidence="2" id="KW-1185">Reference proteome</keyword>
<dbReference type="InterPro" id="IPR009057">
    <property type="entry name" value="Homeodomain-like_sf"/>
</dbReference>
<comment type="caution">
    <text evidence="1">The sequence shown here is derived from an EMBL/GenBank/DDBJ whole genome shotgun (WGS) entry which is preliminary data.</text>
</comment>
<gene>
    <name evidence="1" type="ORF">M569_14768</name>
</gene>
<name>S8C6I6_9LAMI</name>
<dbReference type="SUPFAM" id="SSF46689">
    <property type="entry name" value="Homeodomain-like"/>
    <property type="match status" value="1"/>
</dbReference>
<evidence type="ECO:0000313" key="2">
    <source>
        <dbReference type="Proteomes" id="UP000015453"/>
    </source>
</evidence>
<evidence type="ECO:0008006" key="3">
    <source>
        <dbReference type="Google" id="ProtNLM"/>
    </source>
</evidence>
<organism evidence="1 2">
    <name type="scientific">Genlisea aurea</name>
    <dbReference type="NCBI Taxonomy" id="192259"/>
    <lineage>
        <taxon>Eukaryota</taxon>
        <taxon>Viridiplantae</taxon>
        <taxon>Streptophyta</taxon>
        <taxon>Embryophyta</taxon>
        <taxon>Tracheophyta</taxon>
        <taxon>Spermatophyta</taxon>
        <taxon>Magnoliopsida</taxon>
        <taxon>eudicotyledons</taxon>
        <taxon>Gunneridae</taxon>
        <taxon>Pentapetalae</taxon>
        <taxon>asterids</taxon>
        <taxon>lamiids</taxon>
        <taxon>Lamiales</taxon>
        <taxon>Lentibulariaceae</taxon>
        <taxon>Genlisea</taxon>
    </lineage>
</organism>
<sequence length="189" mass="21003">MTALYRNPRSGGMIFSQGGGGGGEDSLFPVLKHDTGLSVEWSSEEQYRLEEGLAKYANEPTIMKYVKIAASLCDKTVRDVALRCKWMAGKRRKHDDHQNCWWKKDKDKKELSLVGSSMENDGISPAASFNNPMLSGGFDAAIDGPTKRLLQENSQAFGQISSNLAALKLQQNIDLFFRAKQNLSKILNE</sequence>
<dbReference type="CDD" id="cd00167">
    <property type="entry name" value="SANT"/>
    <property type="match status" value="1"/>
</dbReference>
<dbReference type="AlphaFoldDB" id="S8C6I6"/>
<evidence type="ECO:0000313" key="1">
    <source>
        <dbReference type="EMBL" id="EPS60036.1"/>
    </source>
</evidence>
<dbReference type="Proteomes" id="UP000015453">
    <property type="component" value="Unassembled WGS sequence"/>
</dbReference>
<dbReference type="Gene3D" id="1.10.10.60">
    <property type="entry name" value="Homeodomain-like"/>
    <property type="match status" value="1"/>
</dbReference>
<dbReference type="EMBL" id="AUSU01007877">
    <property type="protein sequence ID" value="EPS60036.1"/>
    <property type="molecule type" value="Genomic_DNA"/>
</dbReference>
<accession>S8C6I6</accession>
<dbReference type="PANTHER" id="PTHR14000">
    <property type="entry name" value="FINGER CCCH DOMAIN PROTEIN, PUTATIVE (DUF3755)-RELATED"/>
    <property type="match status" value="1"/>
</dbReference>
<dbReference type="PANTHER" id="PTHR14000:SF6">
    <property type="entry name" value="OS02G0631200 PROTEIN"/>
    <property type="match status" value="1"/>
</dbReference>
<dbReference type="OrthoDB" id="19768at2759"/>
<dbReference type="Pfam" id="PF12579">
    <property type="entry name" value="DUF3755"/>
    <property type="match status" value="1"/>
</dbReference>